<dbReference type="RefSeq" id="WP_069777030.1">
    <property type="nucleotide sequence ID" value="NZ_CP017248.1"/>
</dbReference>
<keyword evidence="1" id="KW-1133">Transmembrane helix</keyword>
<evidence type="ECO:0000313" key="3">
    <source>
        <dbReference type="Proteomes" id="UP000094960"/>
    </source>
</evidence>
<sequence>MRDGPSFGVVVAGGGAAGIAAATISSVLTCCGFFDQRHEEVVAGIGAEVLRRLEEYEVYEELAGTSTEGECGRRARAYGRRRSLPLQYGGAFWAVNLPKGRLPWT</sequence>
<proteinExistence type="predicted"/>
<gene>
    <name evidence="2" type="ORF">BFF78_04300</name>
</gene>
<dbReference type="Proteomes" id="UP000094960">
    <property type="component" value="Chromosome"/>
</dbReference>
<dbReference type="KEGG" id="spun:BFF78_04300"/>
<keyword evidence="1" id="KW-0472">Membrane</keyword>
<evidence type="ECO:0000313" key="2">
    <source>
        <dbReference type="EMBL" id="AOR30378.1"/>
    </source>
</evidence>
<reference evidence="3" key="1">
    <citation type="submission" date="2016-09" db="EMBL/GenBank/DDBJ databases">
        <title>Streptomyces puniciscabiei strain:TW1S1 Genome sequencing and assembly.</title>
        <authorList>
            <person name="Kim M.-K."/>
            <person name="Kim S.B."/>
        </authorList>
    </citation>
    <scope>NUCLEOTIDE SEQUENCE [LARGE SCALE GENOMIC DNA]</scope>
    <source>
        <strain evidence="3">TW1S1</strain>
    </source>
</reference>
<dbReference type="EMBL" id="CP017248">
    <property type="protein sequence ID" value="AOR30378.1"/>
    <property type="molecule type" value="Genomic_DNA"/>
</dbReference>
<keyword evidence="1" id="KW-0812">Transmembrane</keyword>
<feature type="transmembrane region" description="Helical" evidence="1">
    <location>
        <begin position="7"/>
        <end position="28"/>
    </location>
</feature>
<dbReference type="AlphaFoldDB" id="A0A1D7Y471"/>
<protein>
    <submittedName>
        <fullName evidence="2">Uncharacterized protein</fullName>
    </submittedName>
</protein>
<evidence type="ECO:0000256" key="1">
    <source>
        <dbReference type="SAM" id="Phobius"/>
    </source>
</evidence>
<organism evidence="2 3">
    <name type="scientific">Streptomyces fodineus</name>
    <dbReference type="NCBI Taxonomy" id="1904616"/>
    <lineage>
        <taxon>Bacteria</taxon>
        <taxon>Bacillati</taxon>
        <taxon>Actinomycetota</taxon>
        <taxon>Actinomycetes</taxon>
        <taxon>Kitasatosporales</taxon>
        <taxon>Streptomycetaceae</taxon>
        <taxon>Streptomyces</taxon>
    </lineage>
</organism>
<keyword evidence="3" id="KW-1185">Reference proteome</keyword>
<accession>A0A1D7Y471</accession>
<name>A0A1D7Y471_9ACTN</name>